<dbReference type="PANTHER" id="PTHR43584">
    <property type="entry name" value="NUCLEOTIDYL TRANSFERASE"/>
    <property type="match status" value="1"/>
</dbReference>
<evidence type="ECO:0000256" key="8">
    <source>
        <dbReference type="ARBA" id="ARBA00048493"/>
    </source>
</evidence>
<accession>A0A2A4SS46</accession>
<keyword evidence="5" id="KW-0511">Multifunctional enzyme</keyword>
<dbReference type="SUPFAM" id="SSF51161">
    <property type="entry name" value="Trimeric LpxA-like enzymes"/>
    <property type="match status" value="1"/>
</dbReference>
<dbReference type="AlphaFoldDB" id="A0A2A4SS46"/>
<comment type="pathway">
    <text evidence="1">Nucleotide-sugar biosynthesis; UDP-N-acetyl-alpha-D-glucosamine biosynthesis; N-acetyl-alpha-D-glucosamine 1-phosphate from alpha-D-glucosamine 6-phosphate (route II): step 2/2.</text>
</comment>
<keyword evidence="4" id="KW-0548">Nucleotidyltransferase</keyword>
<dbReference type="GO" id="GO:0003977">
    <property type="term" value="F:UDP-N-acetylglucosamine diphosphorylase activity"/>
    <property type="evidence" value="ECO:0007669"/>
    <property type="project" value="UniProtKB-EC"/>
</dbReference>
<dbReference type="InterPro" id="IPR056729">
    <property type="entry name" value="GMPPB_C"/>
</dbReference>
<dbReference type="InterPro" id="IPR050065">
    <property type="entry name" value="GlmU-like"/>
</dbReference>
<sequence>MKALVLTAARSKKLSPYSDTRPKSMIPIAGEFILETILKQLQKAGVQEVWIVVNHQRQVIQDYFHYGKQFGLKLDYIVQAEARGIGHAVSLCEEVIGDEENFLLVYGDALMSGNPFVSLLERFETTTPQALATISHPASEGRYGNIYLSHDMKISKLIEKPEKSRLSNYIFGGSFILNRNCFDFLNQHEQDILAYFQHLISENQLDASVWEDDWIDISRPWHILGATQMMMRSWTTTVIPKSVHIEPNVTIKGPVRFGENVHIGSGTTIVGPCSIGADVYIGDNCLIRANVAIGANSEIGYGTEIKNSILFGKTIVGRLSFIGDSVLGEHVQFGSGTLTVNYDTLGREIYFHSEGEEPVKTYQPKLGAFIGDHSIIGTGHTIAPGTKIPSSTRIGDRITISDDTIKSL</sequence>
<protein>
    <submittedName>
        <fullName evidence="11">GlmU protein</fullName>
    </submittedName>
</protein>
<evidence type="ECO:0000256" key="4">
    <source>
        <dbReference type="ARBA" id="ARBA00022695"/>
    </source>
</evidence>
<evidence type="ECO:0000256" key="5">
    <source>
        <dbReference type="ARBA" id="ARBA00023268"/>
    </source>
</evidence>
<evidence type="ECO:0000313" key="12">
    <source>
        <dbReference type="Proteomes" id="UP000218113"/>
    </source>
</evidence>
<dbReference type="Proteomes" id="UP000218113">
    <property type="component" value="Unassembled WGS sequence"/>
</dbReference>
<dbReference type="Pfam" id="PF00483">
    <property type="entry name" value="NTP_transferase"/>
    <property type="match status" value="1"/>
</dbReference>
<evidence type="ECO:0000256" key="1">
    <source>
        <dbReference type="ARBA" id="ARBA00005166"/>
    </source>
</evidence>
<dbReference type="Gene3D" id="3.90.550.10">
    <property type="entry name" value="Spore Coat Polysaccharide Biosynthesis Protein SpsA, Chain A"/>
    <property type="match status" value="1"/>
</dbReference>
<dbReference type="InterPro" id="IPR005835">
    <property type="entry name" value="NTP_transferase_dom"/>
</dbReference>
<comment type="catalytic activity">
    <reaction evidence="8">
        <text>N-acetyl-alpha-D-glucosamine 1-phosphate + UTP + H(+) = UDP-N-acetyl-alpha-D-glucosamine + diphosphate</text>
        <dbReference type="Rhea" id="RHEA:13509"/>
        <dbReference type="ChEBI" id="CHEBI:15378"/>
        <dbReference type="ChEBI" id="CHEBI:33019"/>
        <dbReference type="ChEBI" id="CHEBI:46398"/>
        <dbReference type="ChEBI" id="CHEBI:57705"/>
        <dbReference type="ChEBI" id="CHEBI:57776"/>
        <dbReference type="EC" id="2.7.7.23"/>
    </reaction>
</comment>
<dbReference type="EMBL" id="NVSR01000132">
    <property type="protein sequence ID" value="PCI23954.1"/>
    <property type="molecule type" value="Genomic_DNA"/>
</dbReference>
<evidence type="ECO:0000256" key="3">
    <source>
        <dbReference type="ARBA" id="ARBA00022679"/>
    </source>
</evidence>
<name>A0A2A4SS46_9DELT</name>
<evidence type="ECO:0000259" key="10">
    <source>
        <dbReference type="Pfam" id="PF25087"/>
    </source>
</evidence>
<feature type="domain" description="Nucleotidyl transferase" evidence="9">
    <location>
        <begin position="2"/>
        <end position="219"/>
    </location>
</feature>
<evidence type="ECO:0000256" key="2">
    <source>
        <dbReference type="ARBA" id="ARBA00005208"/>
    </source>
</evidence>
<proteinExistence type="predicted"/>
<dbReference type="GO" id="GO:0019134">
    <property type="term" value="F:glucosamine-1-phosphate N-acetyltransferase activity"/>
    <property type="evidence" value="ECO:0007669"/>
    <property type="project" value="UniProtKB-EC"/>
</dbReference>
<evidence type="ECO:0000256" key="7">
    <source>
        <dbReference type="ARBA" id="ARBA00048247"/>
    </source>
</evidence>
<evidence type="ECO:0000313" key="11">
    <source>
        <dbReference type="EMBL" id="PCI23954.1"/>
    </source>
</evidence>
<evidence type="ECO:0000256" key="6">
    <source>
        <dbReference type="ARBA" id="ARBA00023315"/>
    </source>
</evidence>
<comment type="pathway">
    <text evidence="2">Nucleotide-sugar biosynthesis; UDP-N-acetyl-alpha-D-glucosamine biosynthesis; UDP-N-acetyl-alpha-D-glucosamine from N-acetyl-alpha-D-glucosamine 1-phosphate: step 1/1.</text>
</comment>
<dbReference type="Pfam" id="PF25087">
    <property type="entry name" value="GMPPB_C"/>
    <property type="match status" value="1"/>
</dbReference>
<dbReference type="InterPro" id="IPR029044">
    <property type="entry name" value="Nucleotide-diphossugar_trans"/>
</dbReference>
<dbReference type="CDD" id="cd04181">
    <property type="entry name" value="NTP_transferase"/>
    <property type="match status" value="1"/>
</dbReference>
<dbReference type="PANTHER" id="PTHR43584:SF8">
    <property type="entry name" value="N-ACETYLMURAMATE ALPHA-1-PHOSPHATE URIDYLYLTRANSFERASE"/>
    <property type="match status" value="1"/>
</dbReference>
<gene>
    <name evidence="11" type="ORF">COB67_12210</name>
</gene>
<dbReference type="Gene3D" id="2.160.10.10">
    <property type="entry name" value="Hexapeptide repeat proteins"/>
    <property type="match status" value="1"/>
</dbReference>
<dbReference type="InterPro" id="IPR011004">
    <property type="entry name" value="Trimer_LpxA-like_sf"/>
</dbReference>
<dbReference type="SUPFAM" id="SSF53448">
    <property type="entry name" value="Nucleotide-diphospho-sugar transferases"/>
    <property type="match status" value="1"/>
</dbReference>
<comment type="catalytic activity">
    <reaction evidence="7">
        <text>alpha-D-glucosamine 1-phosphate + acetyl-CoA = N-acetyl-alpha-D-glucosamine 1-phosphate + CoA + H(+)</text>
        <dbReference type="Rhea" id="RHEA:13725"/>
        <dbReference type="ChEBI" id="CHEBI:15378"/>
        <dbReference type="ChEBI" id="CHEBI:57287"/>
        <dbReference type="ChEBI" id="CHEBI:57288"/>
        <dbReference type="ChEBI" id="CHEBI:57776"/>
        <dbReference type="ChEBI" id="CHEBI:58516"/>
        <dbReference type="EC" id="2.3.1.157"/>
    </reaction>
</comment>
<evidence type="ECO:0000259" key="9">
    <source>
        <dbReference type="Pfam" id="PF00483"/>
    </source>
</evidence>
<keyword evidence="3" id="KW-0808">Transferase</keyword>
<organism evidence="11 12">
    <name type="scientific">SAR324 cluster bacterium</name>
    <dbReference type="NCBI Taxonomy" id="2024889"/>
    <lineage>
        <taxon>Bacteria</taxon>
        <taxon>Deltaproteobacteria</taxon>
        <taxon>SAR324 cluster</taxon>
    </lineage>
</organism>
<keyword evidence="6" id="KW-0012">Acyltransferase</keyword>
<feature type="domain" description="Mannose-1-phosphate guanyltransferase C-terminal" evidence="10">
    <location>
        <begin position="269"/>
        <end position="351"/>
    </location>
</feature>
<reference evidence="12" key="1">
    <citation type="submission" date="2017-08" db="EMBL/GenBank/DDBJ databases">
        <title>A dynamic microbial community with high functional redundancy inhabits the cold, oxic subseafloor aquifer.</title>
        <authorList>
            <person name="Tully B.J."/>
            <person name="Wheat C.G."/>
            <person name="Glazer B.T."/>
            <person name="Huber J.A."/>
        </authorList>
    </citation>
    <scope>NUCLEOTIDE SEQUENCE [LARGE SCALE GENOMIC DNA]</scope>
</reference>
<comment type="caution">
    <text evidence="11">The sequence shown here is derived from an EMBL/GenBank/DDBJ whole genome shotgun (WGS) entry which is preliminary data.</text>
</comment>